<dbReference type="GO" id="GO:0005682">
    <property type="term" value="C:U5 snRNP"/>
    <property type="evidence" value="ECO:0007669"/>
    <property type="project" value="InterPro"/>
</dbReference>
<feature type="region of interest" description="Disordered" evidence="1">
    <location>
        <begin position="242"/>
        <end position="308"/>
    </location>
</feature>
<feature type="compositionally biased region" description="Basic and acidic residues" evidence="1">
    <location>
        <begin position="200"/>
        <end position="219"/>
    </location>
</feature>
<reference evidence="2" key="1">
    <citation type="submission" date="2014-08" db="EMBL/GenBank/DDBJ databases">
        <authorList>
            <person name="Sharma Rahul"/>
            <person name="Thines Marco"/>
        </authorList>
    </citation>
    <scope>NUCLEOTIDE SEQUENCE</scope>
</reference>
<evidence type="ECO:0000256" key="1">
    <source>
        <dbReference type="SAM" id="MobiDB-lite"/>
    </source>
</evidence>
<feature type="compositionally biased region" description="Low complexity" evidence="1">
    <location>
        <begin position="270"/>
        <end position="307"/>
    </location>
</feature>
<dbReference type="EMBL" id="LN483167">
    <property type="protein sequence ID" value="CDZ97085.1"/>
    <property type="molecule type" value="Genomic_DNA"/>
</dbReference>
<dbReference type="PANTHER" id="PTHR13138">
    <property type="entry name" value="PROTEIN LIN1"/>
    <property type="match status" value="1"/>
</dbReference>
<dbReference type="AlphaFoldDB" id="A0A0F7SFM0"/>
<dbReference type="InterPro" id="IPR039905">
    <property type="entry name" value="CD2BP2/Lin1"/>
</dbReference>
<evidence type="ECO:0000313" key="2">
    <source>
        <dbReference type="EMBL" id="CDZ97085.1"/>
    </source>
</evidence>
<feature type="compositionally biased region" description="Acidic residues" evidence="1">
    <location>
        <begin position="77"/>
        <end position="87"/>
    </location>
</feature>
<sequence>MAPPRKEAPSASSSASQQSKRVKFDEAGLEATADIDGDEDDLEDVKNRREVNTQGYDSDSSDDGEGVVPSRKPGANPEEDDNSDDMFAEPTSSAATNNKGKGNAKSGKDKYLGLGDIEGQEFGNGDEDDDGFKSDDSKDGMGYELSSFNMKAELREGAFTEDGAYVNNAKDRLEIHDRWMDGLDGKAEIRKAREAKRKRDKAEEERKKKEMEEVRDGPRREDLVAEIVALLEPSETVLKGLQRLGAGSGSGKPGKRLTWAEKQKERKRALTSAAAVAATPAPSTSDHMDAEPLASTTTTTEPSAPSSFDRLSTIVSDLTALGQLDLYNMTREALSRLLPPPASSSVANSASTTGQSSESVVPPSTSSLLADDGSKYEYRYSMEYIRSLPESERPVEREVFGPFPKPSILQWRAQGFFGGLGGAPERVELRRVGAAPEWVGFWTLFG</sequence>
<dbReference type="PANTHER" id="PTHR13138:SF3">
    <property type="entry name" value="CD2 ANTIGEN CYTOPLASMIC TAIL-BINDING PROTEIN 2"/>
    <property type="match status" value="1"/>
</dbReference>
<proteinExistence type="predicted"/>
<feature type="compositionally biased region" description="Low complexity" evidence="1">
    <location>
        <begin position="10"/>
        <end position="19"/>
    </location>
</feature>
<feature type="region of interest" description="Disordered" evidence="1">
    <location>
        <begin position="339"/>
        <end position="368"/>
    </location>
</feature>
<protein>
    <submittedName>
        <fullName evidence="2">Uncharacterized protein involved in protein-protein interaction, contains polyproline-binding GYF domain</fullName>
    </submittedName>
</protein>
<feature type="region of interest" description="Disordered" evidence="1">
    <location>
        <begin position="1"/>
        <end position="143"/>
    </location>
</feature>
<feature type="compositionally biased region" description="Low complexity" evidence="1">
    <location>
        <begin position="343"/>
        <end position="367"/>
    </location>
</feature>
<organism evidence="2">
    <name type="scientific">Phaffia rhodozyma</name>
    <name type="common">Yeast</name>
    <name type="synonym">Xanthophyllomyces dendrorhous</name>
    <dbReference type="NCBI Taxonomy" id="264483"/>
    <lineage>
        <taxon>Eukaryota</taxon>
        <taxon>Fungi</taxon>
        <taxon>Dikarya</taxon>
        <taxon>Basidiomycota</taxon>
        <taxon>Agaricomycotina</taxon>
        <taxon>Tremellomycetes</taxon>
        <taxon>Cystofilobasidiales</taxon>
        <taxon>Mrakiaceae</taxon>
        <taxon>Phaffia</taxon>
    </lineage>
</organism>
<name>A0A0F7SFM0_PHARH</name>
<accession>A0A0F7SFM0</accession>
<feature type="compositionally biased region" description="Low complexity" evidence="1">
    <location>
        <begin position="94"/>
        <end position="105"/>
    </location>
</feature>
<feature type="compositionally biased region" description="Basic and acidic residues" evidence="1">
    <location>
        <begin position="131"/>
        <end position="141"/>
    </location>
</feature>
<feature type="compositionally biased region" description="Acidic residues" evidence="1">
    <location>
        <begin position="33"/>
        <end position="43"/>
    </location>
</feature>
<feature type="region of interest" description="Disordered" evidence="1">
    <location>
        <begin position="191"/>
        <end position="219"/>
    </location>
</feature>